<gene>
    <name evidence="1" type="ORF">NCTC11661_01234</name>
</gene>
<dbReference type="AlphaFoldDB" id="A0A376C2W2"/>
<evidence type="ECO:0000313" key="2">
    <source>
        <dbReference type="Proteomes" id="UP000255515"/>
    </source>
</evidence>
<accession>A0A376C2W2</accession>
<evidence type="ECO:0008006" key="3">
    <source>
        <dbReference type="Google" id="ProtNLM"/>
    </source>
</evidence>
<evidence type="ECO:0000313" key="1">
    <source>
        <dbReference type="EMBL" id="SSZ55835.1"/>
    </source>
</evidence>
<dbReference type="PROSITE" id="PS51257">
    <property type="entry name" value="PROKAR_LIPOPROTEIN"/>
    <property type="match status" value="1"/>
</dbReference>
<sequence>MKNILFLLLLLLCSCDFSSNKKQKSKESVSNNEIYENESSKNDSITEAAKHIQSFSNEDLPLEIHQISEKEFHTAQSKAPKSDSIPKITNFAQAEKHLKDIVTFRKDRDWTHFPQEIRFRNGTKLDTIYDLLNEIGFAAYFPTEDIVLFEGGHSSDVSFNLSNGKQTEEVGNPDYVIASPNNKVRLNGFYGGQECVFYFIQHYKDGQWQKTINLDHIFEKITTKMLCNLSAFWADDTTLYLAHPNYDEQGTMEFIHYKIILKPTVSDVTWSDFPTVSFPKKEQTNADNYDLLPALSSRQARLLLSGLFPDAENFKRVYSVPFSDDFTSVAVAFQQGEHEFSTILFNLDKNNQIIDYLLIAYDEIAESAVFTESVLNKDSIVVRKEFYENVITFTYEISPKGEFVLKKVK</sequence>
<dbReference type="RefSeq" id="WP_002688837.1">
    <property type="nucleotide sequence ID" value="NZ_UFTJ01000002.1"/>
</dbReference>
<dbReference type="Proteomes" id="UP000255515">
    <property type="component" value="Unassembled WGS sequence"/>
</dbReference>
<name>A0A376C2W2_9FLAO</name>
<protein>
    <recommendedName>
        <fullName evidence="3">Lipoprotein</fullName>
    </recommendedName>
</protein>
<dbReference type="EMBL" id="UFTJ01000002">
    <property type="protein sequence ID" value="SSZ55835.1"/>
    <property type="molecule type" value="Genomic_DNA"/>
</dbReference>
<organism evidence="1 2">
    <name type="scientific">Bergeyella zoohelcum</name>
    <dbReference type="NCBI Taxonomy" id="1015"/>
    <lineage>
        <taxon>Bacteria</taxon>
        <taxon>Pseudomonadati</taxon>
        <taxon>Bacteroidota</taxon>
        <taxon>Flavobacteriia</taxon>
        <taxon>Flavobacteriales</taxon>
        <taxon>Weeksellaceae</taxon>
        <taxon>Bergeyella</taxon>
    </lineage>
</organism>
<reference evidence="1 2" key="1">
    <citation type="submission" date="2018-06" db="EMBL/GenBank/DDBJ databases">
        <authorList>
            <consortium name="Pathogen Informatics"/>
            <person name="Doyle S."/>
        </authorList>
    </citation>
    <scope>NUCLEOTIDE SEQUENCE [LARGE SCALE GENOMIC DNA]</scope>
    <source>
        <strain evidence="1 2">NCTC11661</strain>
    </source>
</reference>
<proteinExistence type="predicted"/>